<keyword evidence="2" id="KW-0645">Protease</keyword>
<dbReference type="AlphaFoldDB" id="A0A4Q7Z0A4"/>
<sequence length="151" mass="15813">MSGLLVLMAGIPSAQAQTHSTADPSVTISGTVLDTSGAVIPNAEIKLTAVETSVATTASDQGQFSIHTKPGDYVLKVSSLGFRPYELSIHVASSSEEQLRVILQVGGGCSVCFEENIPPAPILNASLSSTIPLQSLPPLPLHRKSLKRLPR</sequence>
<evidence type="ECO:0000313" key="2">
    <source>
        <dbReference type="EMBL" id="RZU42885.1"/>
    </source>
</evidence>
<dbReference type="GO" id="GO:0004180">
    <property type="term" value="F:carboxypeptidase activity"/>
    <property type="evidence" value="ECO:0007669"/>
    <property type="project" value="UniProtKB-KW"/>
</dbReference>
<keyword evidence="2" id="KW-0378">Hydrolase</keyword>
<dbReference type="RefSeq" id="WP_165420185.1">
    <property type="nucleotide sequence ID" value="NZ_SHKW01000001.1"/>
</dbReference>
<dbReference type="Pfam" id="PF13620">
    <property type="entry name" value="CarboxypepD_reg"/>
    <property type="match status" value="1"/>
</dbReference>
<proteinExistence type="predicted"/>
<comment type="caution">
    <text evidence="2">The sequence shown here is derived from an EMBL/GenBank/DDBJ whole genome shotgun (WGS) entry which is preliminary data.</text>
</comment>
<gene>
    <name evidence="2" type="ORF">BDD14_4483</name>
</gene>
<dbReference type="InterPro" id="IPR008969">
    <property type="entry name" value="CarboxyPept-like_regulatory"/>
</dbReference>
<feature type="chain" id="PRO_5020845031" evidence="1">
    <location>
        <begin position="17"/>
        <end position="151"/>
    </location>
</feature>
<evidence type="ECO:0000313" key="3">
    <source>
        <dbReference type="Proteomes" id="UP000292958"/>
    </source>
</evidence>
<accession>A0A4Q7Z0A4</accession>
<dbReference type="Gene3D" id="2.60.40.1120">
    <property type="entry name" value="Carboxypeptidase-like, regulatory domain"/>
    <property type="match status" value="1"/>
</dbReference>
<feature type="signal peptide" evidence="1">
    <location>
        <begin position="1"/>
        <end position="16"/>
    </location>
</feature>
<keyword evidence="2" id="KW-0121">Carboxypeptidase</keyword>
<protein>
    <submittedName>
        <fullName evidence="2">Carboxypeptidase family protein</fullName>
    </submittedName>
</protein>
<keyword evidence="3" id="KW-1185">Reference proteome</keyword>
<reference evidence="2 3" key="1">
    <citation type="submission" date="2019-02" db="EMBL/GenBank/DDBJ databases">
        <title>Genomic Encyclopedia of Archaeal and Bacterial Type Strains, Phase II (KMG-II): from individual species to whole genera.</title>
        <authorList>
            <person name="Goeker M."/>
        </authorList>
    </citation>
    <scope>NUCLEOTIDE SEQUENCE [LARGE SCALE GENOMIC DNA]</scope>
    <source>
        <strain evidence="2 3">DSM 18101</strain>
    </source>
</reference>
<dbReference type="EMBL" id="SHKW01000001">
    <property type="protein sequence ID" value="RZU42885.1"/>
    <property type="molecule type" value="Genomic_DNA"/>
</dbReference>
<keyword evidence="1" id="KW-0732">Signal</keyword>
<organism evidence="2 3">
    <name type="scientific">Edaphobacter modestus</name>
    <dbReference type="NCBI Taxonomy" id="388466"/>
    <lineage>
        <taxon>Bacteria</taxon>
        <taxon>Pseudomonadati</taxon>
        <taxon>Acidobacteriota</taxon>
        <taxon>Terriglobia</taxon>
        <taxon>Terriglobales</taxon>
        <taxon>Acidobacteriaceae</taxon>
        <taxon>Edaphobacter</taxon>
    </lineage>
</organism>
<dbReference type="SUPFAM" id="SSF49464">
    <property type="entry name" value="Carboxypeptidase regulatory domain-like"/>
    <property type="match status" value="1"/>
</dbReference>
<evidence type="ECO:0000256" key="1">
    <source>
        <dbReference type="SAM" id="SignalP"/>
    </source>
</evidence>
<dbReference type="Proteomes" id="UP000292958">
    <property type="component" value="Unassembled WGS sequence"/>
</dbReference>
<name>A0A4Q7Z0A4_9BACT</name>